<dbReference type="EMBL" id="OW240923">
    <property type="protein sequence ID" value="CAH2326135.1"/>
    <property type="molecule type" value="Genomic_DNA"/>
</dbReference>
<dbReference type="Proteomes" id="UP001295444">
    <property type="component" value="Chromosome 12"/>
</dbReference>
<gene>
    <name evidence="1" type="ORF">PECUL_23A047937</name>
</gene>
<dbReference type="AlphaFoldDB" id="A0AAD1WWB3"/>
<reference evidence="1" key="1">
    <citation type="submission" date="2022-03" db="EMBL/GenBank/DDBJ databases">
        <authorList>
            <person name="Alioto T."/>
            <person name="Alioto T."/>
            <person name="Gomez Garrido J."/>
        </authorList>
    </citation>
    <scope>NUCLEOTIDE SEQUENCE</scope>
</reference>
<evidence type="ECO:0000313" key="1">
    <source>
        <dbReference type="EMBL" id="CAH2326135.1"/>
    </source>
</evidence>
<proteinExistence type="predicted"/>
<sequence length="205" mass="23853">MSRRNSWNYPEVQKNILPRFEKEWQPPTAPRSTPMTCFSKKKSAVKLPLLKEEPTNFKESKKNRVQEVRLCYRYNLQINDLNALRNKLHERVKVPLPKPKPTRNGFVTYAVHQVARTFAKTPKMHAVVLQYGGPEVSNVGVPFFIEKGLFKEKNPIHLNIGHNSSTVEKTFHIEMPQNRLRVGNLGPGKWQTELLKLKKKDIFKI</sequence>
<accession>A0AAD1WWB3</accession>
<keyword evidence="2" id="KW-1185">Reference proteome</keyword>
<name>A0AAD1WWB3_PELCU</name>
<protein>
    <submittedName>
        <fullName evidence="1">Uncharacterized protein</fullName>
    </submittedName>
</protein>
<organism evidence="1 2">
    <name type="scientific">Pelobates cultripes</name>
    <name type="common">Western spadefoot toad</name>
    <dbReference type="NCBI Taxonomy" id="61616"/>
    <lineage>
        <taxon>Eukaryota</taxon>
        <taxon>Metazoa</taxon>
        <taxon>Chordata</taxon>
        <taxon>Craniata</taxon>
        <taxon>Vertebrata</taxon>
        <taxon>Euteleostomi</taxon>
        <taxon>Amphibia</taxon>
        <taxon>Batrachia</taxon>
        <taxon>Anura</taxon>
        <taxon>Pelobatoidea</taxon>
        <taxon>Pelobatidae</taxon>
        <taxon>Pelobates</taxon>
    </lineage>
</organism>
<evidence type="ECO:0000313" key="2">
    <source>
        <dbReference type="Proteomes" id="UP001295444"/>
    </source>
</evidence>